<keyword evidence="3" id="KW-0238">DNA-binding</keyword>
<dbReference type="PANTHER" id="PTHR43140">
    <property type="entry name" value="TYPE-1 RESTRICTION ENZYME ECOKI SPECIFICITY PROTEIN"/>
    <property type="match status" value="1"/>
</dbReference>
<dbReference type="EMBL" id="JAGINY010000001">
    <property type="protein sequence ID" value="MBP2331396.1"/>
    <property type="molecule type" value="Genomic_DNA"/>
</dbReference>
<keyword evidence="7" id="KW-0378">Hydrolase</keyword>
<dbReference type="GO" id="GO:0009035">
    <property type="term" value="F:type I site-specific deoxyribonuclease activity"/>
    <property type="evidence" value="ECO:0007669"/>
    <property type="project" value="UniProtKB-EC"/>
</dbReference>
<comment type="caution">
    <text evidence="7">The sequence shown here is derived from an EMBL/GenBank/DDBJ whole genome shotgun (WGS) entry which is preliminary data.</text>
</comment>
<organism evidence="7 8">
    <name type="scientific">Corynebacterium freneyi</name>
    <dbReference type="NCBI Taxonomy" id="134034"/>
    <lineage>
        <taxon>Bacteria</taxon>
        <taxon>Bacillati</taxon>
        <taxon>Actinomycetota</taxon>
        <taxon>Actinomycetes</taxon>
        <taxon>Mycobacteriales</taxon>
        <taxon>Corynebacteriaceae</taxon>
        <taxon>Corynebacterium</taxon>
    </lineage>
</organism>
<keyword evidence="8" id="KW-1185">Reference proteome</keyword>
<evidence type="ECO:0000259" key="6">
    <source>
        <dbReference type="Pfam" id="PF01420"/>
    </source>
</evidence>
<name>A0ABS4U422_9CORY</name>
<sequence length="376" mass="41516">MTDWTFSALGDVCSVNRRIKKYDDQTPVSFVGMAELDEEAALAIPREDGTFADYKTGYTLFSDGDILAAKITPCWQNAKIGIANLNHPNGVGSTEFHVLKPSPDLDSRYLLHYLRRPALISEGEARMTGSGGQRRVPANFLEKLPIPLPPLDEQRRIADILDRIAKCRQHVQNAMDAATQFSAASTLLASQTIPFGEIATIRSGTRNPTIPENRDYPHVAPDNITPQSGRIINVKSVTEDGVTSGKYKFNNGDVLYSKIRPYLNKVSIAPFDGLCSADMYAMEPKEGYTAQFVAEVLQSASFLTYAAKNSGRASIPKINRRALLSFQIPTPTQEAVSTISRTRLIRDELINTYGKKAEKFDELYNSLATRAFAGEL</sequence>
<proteinExistence type="inferred from homology"/>
<dbReference type="SUPFAM" id="SSF116734">
    <property type="entry name" value="DNA methylase specificity domain"/>
    <property type="match status" value="2"/>
</dbReference>
<feature type="domain" description="Type I restriction modification DNA specificity" evidence="6">
    <location>
        <begin position="192"/>
        <end position="334"/>
    </location>
</feature>
<dbReference type="RefSeq" id="WP_209651563.1">
    <property type="nucleotide sequence ID" value="NZ_CP047357.1"/>
</dbReference>
<comment type="subunit">
    <text evidence="4">The methyltransferase is composed of M and S polypeptides.</text>
</comment>
<dbReference type="PANTHER" id="PTHR43140:SF1">
    <property type="entry name" value="TYPE I RESTRICTION ENZYME ECOKI SPECIFICITY SUBUNIT"/>
    <property type="match status" value="1"/>
</dbReference>
<gene>
    <name evidence="7" type="ORF">JOF33_000095</name>
</gene>
<evidence type="ECO:0000313" key="7">
    <source>
        <dbReference type="EMBL" id="MBP2331396.1"/>
    </source>
</evidence>
<dbReference type="Pfam" id="PF01420">
    <property type="entry name" value="Methylase_S"/>
    <property type="match status" value="2"/>
</dbReference>
<dbReference type="InterPro" id="IPR051212">
    <property type="entry name" value="Type-I_RE_S_subunit"/>
</dbReference>
<dbReference type="Proteomes" id="UP001519305">
    <property type="component" value="Unassembled WGS sequence"/>
</dbReference>
<dbReference type="EC" id="3.1.21.3" evidence="7"/>
<accession>A0ABS4U422</accession>
<evidence type="ECO:0000256" key="1">
    <source>
        <dbReference type="ARBA" id="ARBA00010923"/>
    </source>
</evidence>
<dbReference type="InterPro" id="IPR044946">
    <property type="entry name" value="Restrct_endonuc_typeI_TRD_sf"/>
</dbReference>
<evidence type="ECO:0000256" key="2">
    <source>
        <dbReference type="ARBA" id="ARBA00022747"/>
    </source>
</evidence>
<dbReference type="Gene3D" id="3.90.220.20">
    <property type="entry name" value="DNA methylase specificity domains"/>
    <property type="match status" value="2"/>
</dbReference>
<evidence type="ECO:0000256" key="5">
    <source>
        <dbReference type="SAM" id="MobiDB-lite"/>
    </source>
</evidence>
<dbReference type="CDD" id="cd16961">
    <property type="entry name" value="RMtype1_S_TRD-CR_like"/>
    <property type="match status" value="1"/>
</dbReference>
<keyword evidence="2" id="KW-0680">Restriction system</keyword>
<feature type="region of interest" description="Disordered" evidence="5">
    <location>
        <begin position="204"/>
        <end position="223"/>
    </location>
</feature>
<feature type="domain" description="Type I restriction modification DNA specificity" evidence="6">
    <location>
        <begin position="2"/>
        <end position="166"/>
    </location>
</feature>
<reference evidence="7 8" key="1">
    <citation type="submission" date="2021-03" db="EMBL/GenBank/DDBJ databases">
        <title>Sequencing the genomes of 1000 actinobacteria strains.</title>
        <authorList>
            <person name="Klenk H.-P."/>
        </authorList>
    </citation>
    <scope>NUCLEOTIDE SEQUENCE [LARGE SCALE GENOMIC DNA]</scope>
    <source>
        <strain evidence="7 8">DSM 44506</strain>
    </source>
</reference>
<evidence type="ECO:0000256" key="3">
    <source>
        <dbReference type="ARBA" id="ARBA00023125"/>
    </source>
</evidence>
<dbReference type="InterPro" id="IPR000055">
    <property type="entry name" value="Restrct_endonuc_typeI_TRD"/>
</dbReference>
<evidence type="ECO:0000256" key="4">
    <source>
        <dbReference type="ARBA" id="ARBA00038652"/>
    </source>
</evidence>
<comment type="similarity">
    <text evidence="1">Belongs to the type-I restriction system S methylase family.</text>
</comment>
<evidence type="ECO:0000313" key="8">
    <source>
        <dbReference type="Proteomes" id="UP001519305"/>
    </source>
</evidence>
<dbReference type="CDD" id="cd17260">
    <property type="entry name" value="RMtype1_S_EcoEI-TRD1-CR1_like"/>
    <property type="match status" value="1"/>
</dbReference>
<protein>
    <submittedName>
        <fullName evidence="7">Type I restriction enzyme S subunit</fullName>
        <ecNumber evidence="7">3.1.21.3</ecNumber>
    </submittedName>
</protein>